<reference evidence="3 4" key="1">
    <citation type="journal article" date="2009" name="Appl. Environ. Microbiol.">
        <title>Three genomes from the phylum Acidobacteria provide insight into the lifestyles of these microorganisms in soils.</title>
        <authorList>
            <person name="Ward N.L."/>
            <person name="Challacombe J.F."/>
            <person name="Janssen P.H."/>
            <person name="Henrissat B."/>
            <person name="Coutinho P.M."/>
            <person name="Wu M."/>
            <person name="Xie G."/>
            <person name="Haft D.H."/>
            <person name="Sait M."/>
            <person name="Badger J."/>
            <person name="Barabote R.D."/>
            <person name="Bradley B."/>
            <person name="Brettin T.S."/>
            <person name="Brinkac L.M."/>
            <person name="Bruce D."/>
            <person name="Creasy T."/>
            <person name="Daugherty S.C."/>
            <person name="Davidsen T.M."/>
            <person name="DeBoy R.T."/>
            <person name="Detter J.C."/>
            <person name="Dodson R.J."/>
            <person name="Durkin A.S."/>
            <person name="Ganapathy A."/>
            <person name="Gwinn-Giglio M."/>
            <person name="Han C.S."/>
            <person name="Khouri H."/>
            <person name="Kiss H."/>
            <person name="Kothari S.P."/>
            <person name="Madupu R."/>
            <person name="Nelson K.E."/>
            <person name="Nelson W.C."/>
            <person name="Paulsen I."/>
            <person name="Penn K."/>
            <person name="Ren Q."/>
            <person name="Rosovitz M.J."/>
            <person name="Selengut J.D."/>
            <person name="Shrivastava S."/>
            <person name="Sullivan S.A."/>
            <person name="Tapia R."/>
            <person name="Thompson L.S."/>
            <person name="Watkins K.L."/>
            <person name="Yang Q."/>
            <person name="Yu C."/>
            <person name="Zafar N."/>
            <person name="Zhou L."/>
            <person name="Kuske C.R."/>
        </authorList>
    </citation>
    <scope>NUCLEOTIDE SEQUENCE [LARGE SCALE GENOMIC DNA]</scope>
    <source>
        <strain evidence="3 4">Ellin345</strain>
    </source>
</reference>
<dbReference type="PANTHER" id="PTHR37957:SF1">
    <property type="entry name" value="PHYTASE-LIKE DOMAIN-CONTAINING PROTEIN"/>
    <property type="match status" value="1"/>
</dbReference>
<dbReference type="PANTHER" id="PTHR37957">
    <property type="entry name" value="BLR7070 PROTEIN"/>
    <property type="match status" value="1"/>
</dbReference>
<evidence type="ECO:0000313" key="3">
    <source>
        <dbReference type="EMBL" id="ABF42555.1"/>
    </source>
</evidence>
<dbReference type="EnsemblBacteria" id="ABF42555">
    <property type="protein sequence ID" value="ABF42555"/>
    <property type="gene ID" value="Acid345_3554"/>
</dbReference>
<gene>
    <name evidence="3" type="ordered locus">Acid345_3554</name>
</gene>
<keyword evidence="1" id="KW-0732">Signal</keyword>
<dbReference type="RefSeq" id="WP_011524354.1">
    <property type="nucleotide sequence ID" value="NC_008009.1"/>
</dbReference>
<dbReference type="AlphaFoldDB" id="Q1IKP5"/>
<keyword evidence="4" id="KW-1185">Reference proteome</keyword>
<organism evidence="3 4">
    <name type="scientific">Koribacter versatilis (strain Ellin345)</name>
    <dbReference type="NCBI Taxonomy" id="204669"/>
    <lineage>
        <taxon>Bacteria</taxon>
        <taxon>Pseudomonadati</taxon>
        <taxon>Acidobacteriota</taxon>
        <taxon>Terriglobia</taxon>
        <taxon>Terriglobales</taxon>
        <taxon>Candidatus Korobacteraceae</taxon>
        <taxon>Candidatus Korobacter</taxon>
    </lineage>
</organism>
<dbReference type="STRING" id="204669.Acid345_3554"/>
<dbReference type="HOGENOM" id="CLU_582416_0_0_0"/>
<evidence type="ECO:0000313" key="4">
    <source>
        <dbReference type="Proteomes" id="UP000002432"/>
    </source>
</evidence>
<evidence type="ECO:0000259" key="2">
    <source>
        <dbReference type="Pfam" id="PF13449"/>
    </source>
</evidence>
<accession>Q1IKP5</accession>
<dbReference type="Pfam" id="PF13449">
    <property type="entry name" value="Phytase-like"/>
    <property type="match status" value="1"/>
</dbReference>
<dbReference type="SUPFAM" id="SSF63825">
    <property type="entry name" value="YWTD domain"/>
    <property type="match status" value="1"/>
</dbReference>
<name>Q1IKP5_KORVE</name>
<feature type="chain" id="PRO_5004190832" description="Phytase-like domain-containing protein" evidence="1">
    <location>
        <begin position="26"/>
        <end position="466"/>
    </location>
</feature>
<evidence type="ECO:0000256" key="1">
    <source>
        <dbReference type="SAM" id="SignalP"/>
    </source>
</evidence>
<proteinExistence type="predicted"/>
<dbReference type="EMBL" id="CP000360">
    <property type="protein sequence ID" value="ABF42555.1"/>
    <property type="molecule type" value="Genomic_DNA"/>
</dbReference>
<feature type="signal peptide" evidence="1">
    <location>
        <begin position="1"/>
        <end position="25"/>
    </location>
</feature>
<dbReference type="Proteomes" id="UP000002432">
    <property type="component" value="Chromosome"/>
</dbReference>
<dbReference type="InterPro" id="IPR027372">
    <property type="entry name" value="Phytase-like_dom"/>
</dbReference>
<dbReference type="eggNOG" id="COG4222">
    <property type="taxonomic scope" value="Bacteria"/>
</dbReference>
<sequence length="466" mass="50151">MRDALLRFCAIVLACGSIAATQAQAQPNLIARGTLTTSRAGYYKDLSGLNYTLENGVSANLLGGLGSGLTYVSGDTFLAVPDRGPNAVSYNSLIDDTASYVERFHTIQMQLLPNPHGTLPFRVEPKLKDTTLLFALAPLHYGDGTAYGVPSGVPPINSHFRHYFSGRSDDFNSATGSDDQFDARLDAESIRVSNDGWSVFISDEYGPYVYQFSRLTGERIRSFQLPPEFYVAHKNTTTASEQAANTSGRVPNKGMEGLAITPDGRKLVGILQAATIQDAAAKQKKLLRMAVIDIASGKVIHEFGYLLTDGSGVSDIIALNNHEFIVDERDGNGLGDGSTAVVKKLYKIDLAKAIDITGMTSADAAAAAASTPKSLFLDIVGILNANGIVSMQIPAKLEGVTFGSDVRQKGKTIHTIWVANDNDFLQDYAGITNSNPNQYFVFGFTDADLAGSVYVPQHVERFPWEG</sequence>
<dbReference type="KEGG" id="aba:Acid345_3554"/>
<protein>
    <recommendedName>
        <fullName evidence="2">Phytase-like domain-containing protein</fullName>
    </recommendedName>
</protein>
<feature type="domain" description="Phytase-like" evidence="2">
    <location>
        <begin position="62"/>
        <end position="424"/>
    </location>
</feature>